<keyword evidence="6" id="KW-1185">Reference proteome</keyword>
<reference evidence="5" key="1">
    <citation type="journal article" date="2021" name="Microb. Physiol.">
        <title>Proteogenomic Insights into the Physiology of Marine, Sulfate-Reducing, Filamentous Desulfonema limicola and Desulfonema magnum.</title>
        <authorList>
            <person name="Schnaars V."/>
            <person name="Wohlbrand L."/>
            <person name="Scheve S."/>
            <person name="Hinrichs C."/>
            <person name="Reinhardt R."/>
            <person name="Rabus R."/>
        </authorList>
    </citation>
    <scope>NUCLEOTIDE SEQUENCE</scope>
    <source>
        <strain evidence="5">4be13</strain>
    </source>
</reference>
<dbReference type="PROSITE" id="PS50110">
    <property type="entry name" value="RESPONSE_REGULATORY"/>
    <property type="match status" value="1"/>
</dbReference>
<dbReference type="Pfam" id="PF07228">
    <property type="entry name" value="SpoIIE"/>
    <property type="match status" value="1"/>
</dbReference>
<sequence>MISERHIFLAEDDEYIRLSLSVTLSKRGYKVTLAENGQEALEKIIALKAAGTPPDLLLTDIRMPGMSGIELIDRLKKLDVSLPVFVITGYGDKDMVVELMRRGCSDFIDKPFSPPDLLGRLLPIFEKKEKERAEKQKQQVQQAYEKAELTREIESYIHNFKTLRKQVDSAVETCHDLFDIREDGHNVLIARHHQPLSELGGDFFDIRNTPTGCDILVADVAGHDMGASYHTVLIKAFFDENCRTGNHGDSFFRLLNKQLLENGKNERMVTALFLRLNLETMHGEVLSAGHPPLIKLLKKLPGISRIATCGDVLGIHDSVSFDSQRFSFAPGDRFFLHTDGLTNAYRLNTHTGKKEKLGRNGLDHLIKKQDQPSLKNMVRNIAKGISEFHGYKFNDDMLLVGVEIPAVS</sequence>
<dbReference type="PANTHER" id="PTHR43156:SF2">
    <property type="entry name" value="STAGE II SPORULATION PROTEIN E"/>
    <property type="match status" value="1"/>
</dbReference>
<protein>
    <submittedName>
        <fullName evidence="5">Signal transduction response regulator, receiver domain phosphatase PPM-type</fullName>
    </submittedName>
</protein>
<dbReference type="Gene3D" id="3.40.50.2300">
    <property type="match status" value="1"/>
</dbReference>
<dbReference type="PANTHER" id="PTHR43156">
    <property type="entry name" value="STAGE II SPORULATION PROTEIN E-RELATED"/>
    <property type="match status" value="1"/>
</dbReference>
<keyword evidence="1" id="KW-0378">Hydrolase</keyword>
<evidence type="ECO:0000313" key="6">
    <source>
        <dbReference type="Proteomes" id="UP000663722"/>
    </source>
</evidence>
<dbReference type="EMBL" id="CP061800">
    <property type="protein sequence ID" value="QTA90489.1"/>
    <property type="molecule type" value="Genomic_DNA"/>
</dbReference>
<dbReference type="InterPro" id="IPR001932">
    <property type="entry name" value="PPM-type_phosphatase-like_dom"/>
</dbReference>
<dbReference type="Pfam" id="PF00072">
    <property type="entry name" value="Response_reg"/>
    <property type="match status" value="1"/>
</dbReference>
<evidence type="ECO:0000256" key="1">
    <source>
        <dbReference type="ARBA" id="ARBA00022801"/>
    </source>
</evidence>
<evidence type="ECO:0000313" key="5">
    <source>
        <dbReference type="EMBL" id="QTA90489.1"/>
    </source>
</evidence>
<feature type="coiled-coil region" evidence="3">
    <location>
        <begin position="126"/>
        <end position="166"/>
    </location>
</feature>
<dbReference type="RefSeq" id="WP_207678675.1">
    <property type="nucleotide sequence ID" value="NZ_CP061800.1"/>
</dbReference>
<proteinExistence type="predicted"/>
<dbReference type="Gene3D" id="3.60.40.10">
    <property type="entry name" value="PPM-type phosphatase domain"/>
    <property type="match status" value="1"/>
</dbReference>
<dbReference type="SMART" id="SM00448">
    <property type="entry name" value="REC"/>
    <property type="match status" value="1"/>
</dbReference>
<evidence type="ECO:0000259" key="4">
    <source>
        <dbReference type="PROSITE" id="PS50110"/>
    </source>
</evidence>
<evidence type="ECO:0000256" key="3">
    <source>
        <dbReference type="SAM" id="Coils"/>
    </source>
</evidence>
<keyword evidence="2" id="KW-0597">Phosphoprotein</keyword>
<dbReference type="InterPro" id="IPR011006">
    <property type="entry name" value="CheY-like_superfamily"/>
</dbReference>
<dbReference type="InterPro" id="IPR001789">
    <property type="entry name" value="Sig_transdc_resp-reg_receiver"/>
</dbReference>
<feature type="domain" description="Response regulatory" evidence="4">
    <location>
        <begin position="6"/>
        <end position="125"/>
    </location>
</feature>
<dbReference type="GO" id="GO:0016791">
    <property type="term" value="F:phosphatase activity"/>
    <property type="evidence" value="ECO:0007669"/>
    <property type="project" value="TreeGrafter"/>
</dbReference>
<dbReference type="SMART" id="SM00331">
    <property type="entry name" value="PP2C_SIG"/>
    <property type="match status" value="1"/>
</dbReference>
<dbReference type="SUPFAM" id="SSF52172">
    <property type="entry name" value="CheY-like"/>
    <property type="match status" value="1"/>
</dbReference>
<dbReference type="Proteomes" id="UP000663722">
    <property type="component" value="Chromosome"/>
</dbReference>
<dbReference type="InterPro" id="IPR052016">
    <property type="entry name" value="Bact_Sigma-Reg"/>
</dbReference>
<dbReference type="AlphaFoldDB" id="A0A975BSN1"/>
<dbReference type="InterPro" id="IPR036457">
    <property type="entry name" value="PPM-type-like_dom_sf"/>
</dbReference>
<dbReference type="SUPFAM" id="SSF81606">
    <property type="entry name" value="PP2C-like"/>
    <property type="match status" value="1"/>
</dbReference>
<gene>
    <name evidence="5" type="ORF">dnm_065500</name>
</gene>
<accession>A0A975BSN1</accession>
<organism evidence="5 6">
    <name type="scientific">Desulfonema magnum</name>
    <dbReference type="NCBI Taxonomy" id="45655"/>
    <lineage>
        <taxon>Bacteria</taxon>
        <taxon>Pseudomonadati</taxon>
        <taxon>Thermodesulfobacteriota</taxon>
        <taxon>Desulfobacteria</taxon>
        <taxon>Desulfobacterales</taxon>
        <taxon>Desulfococcaceae</taxon>
        <taxon>Desulfonema</taxon>
    </lineage>
</organism>
<evidence type="ECO:0000256" key="2">
    <source>
        <dbReference type="PROSITE-ProRule" id="PRU00169"/>
    </source>
</evidence>
<dbReference type="GO" id="GO:0000160">
    <property type="term" value="P:phosphorelay signal transduction system"/>
    <property type="evidence" value="ECO:0007669"/>
    <property type="project" value="InterPro"/>
</dbReference>
<name>A0A975BSN1_9BACT</name>
<dbReference type="KEGG" id="dmm:dnm_065500"/>
<keyword evidence="3" id="KW-0175">Coiled coil</keyword>
<feature type="modified residue" description="4-aspartylphosphate" evidence="2">
    <location>
        <position position="60"/>
    </location>
</feature>